<keyword evidence="4 10" id="KW-1133">Transmembrane helix</keyword>
<evidence type="ECO:0000313" key="12">
    <source>
        <dbReference type="Proteomes" id="UP001500728"/>
    </source>
</evidence>
<comment type="activity regulation">
    <text evidence="10">Na(+) is not transported, but it plays an essential structural role and its presence is essential for fluoride channel function.</text>
</comment>
<gene>
    <name evidence="10" type="primary">fluC</name>
    <name evidence="10" type="synonym">crcB</name>
    <name evidence="11" type="ORF">GCM10010469_34890</name>
</gene>
<keyword evidence="10" id="KW-0479">Metal-binding</keyword>
<comment type="function">
    <text evidence="9 10">Fluoride-specific ion channel. Important for reducing fluoride concentration in the cell, thus reducing its toxicity.</text>
</comment>
<evidence type="ECO:0000256" key="3">
    <source>
        <dbReference type="ARBA" id="ARBA00022692"/>
    </source>
</evidence>
<dbReference type="PANTHER" id="PTHR28259">
    <property type="entry name" value="FLUORIDE EXPORT PROTEIN 1-RELATED"/>
    <property type="match status" value="1"/>
</dbReference>
<feature type="transmembrane region" description="Helical" evidence="10">
    <location>
        <begin position="20"/>
        <end position="39"/>
    </location>
</feature>
<accession>A0ABP6QXR6</accession>
<dbReference type="HAMAP" id="MF_00454">
    <property type="entry name" value="FluC"/>
    <property type="match status" value="1"/>
</dbReference>
<evidence type="ECO:0000256" key="5">
    <source>
        <dbReference type="ARBA" id="ARBA00023136"/>
    </source>
</evidence>
<reference evidence="12" key="1">
    <citation type="journal article" date="2019" name="Int. J. Syst. Evol. Microbiol.">
        <title>The Global Catalogue of Microorganisms (GCM) 10K type strain sequencing project: providing services to taxonomists for standard genome sequencing and annotation.</title>
        <authorList>
            <consortium name="The Broad Institute Genomics Platform"/>
            <consortium name="The Broad Institute Genome Sequencing Center for Infectious Disease"/>
            <person name="Wu L."/>
            <person name="Ma J."/>
        </authorList>
    </citation>
    <scope>NUCLEOTIDE SEQUENCE [LARGE SCALE GENOMIC DNA]</scope>
    <source>
        <strain evidence="12">JCM 9381</strain>
    </source>
</reference>
<feature type="binding site" evidence="10">
    <location>
        <position position="62"/>
    </location>
    <ligand>
        <name>Na(+)</name>
        <dbReference type="ChEBI" id="CHEBI:29101"/>
        <note>structural</note>
    </ligand>
</feature>
<comment type="subcellular location">
    <subcellularLocation>
        <location evidence="1 10">Cell membrane</location>
        <topology evidence="1 10">Multi-pass membrane protein</topology>
    </subcellularLocation>
</comment>
<evidence type="ECO:0000256" key="2">
    <source>
        <dbReference type="ARBA" id="ARBA00022475"/>
    </source>
</evidence>
<sequence>MWPNGGDAYLVWRTGAAAFPWTTLLINAVGCFLMGVLTISLKKRFTGASPLLSPLLGTGVLGGFTTFSTYTDDARRLFENGQPGPAVAYLILTVGASMSGVLLGVACVAGMLQVRRGGSDTRQGREGS</sequence>
<evidence type="ECO:0000256" key="7">
    <source>
        <dbReference type="ARBA" id="ARBA00035120"/>
    </source>
</evidence>
<keyword evidence="2 10" id="KW-1003">Cell membrane</keyword>
<dbReference type="Pfam" id="PF02537">
    <property type="entry name" value="CRCB"/>
    <property type="match status" value="1"/>
</dbReference>
<comment type="similarity">
    <text evidence="7 10">Belongs to the fluoride channel Fluc/FEX (TC 1.A.43) family.</text>
</comment>
<evidence type="ECO:0000256" key="6">
    <source>
        <dbReference type="ARBA" id="ARBA00023303"/>
    </source>
</evidence>
<evidence type="ECO:0000256" key="9">
    <source>
        <dbReference type="ARBA" id="ARBA00049940"/>
    </source>
</evidence>
<evidence type="ECO:0000313" key="11">
    <source>
        <dbReference type="EMBL" id="GAA3264871.1"/>
    </source>
</evidence>
<name>A0ABP6QXR6_9ACTN</name>
<feature type="binding site" evidence="10">
    <location>
        <position position="65"/>
    </location>
    <ligand>
        <name>Na(+)</name>
        <dbReference type="ChEBI" id="CHEBI:29101"/>
        <note>structural</note>
    </ligand>
</feature>
<keyword evidence="5 10" id="KW-0472">Membrane</keyword>
<dbReference type="InterPro" id="IPR003691">
    <property type="entry name" value="FluC"/>
</dbReference>
<feature type="transmembrane region" description="Helical" evidence="10">
    <location>
        <begin position="51"/>
        <end position="70"/>
    </location>
</feature>
<dbReference type="PANTHER" id="PTHR28259:SF1">
    <property type="entry name" value="FLUORIDE EXPORT PROTEIN 1-RELATED"/>
    <property type="match status" value="1"/>
</dbReference>
<dbReference type="EMBL" id="BAAAUW010000015">
    <property type="protein sequence ID" value="GAA3264871.1"/>
    <property type="molecule type" value="Genomic_DNA"/>
</dbReference>
<keyword evidence="12" id="KW-1185">Reference proteome</keyword>
<dbReference type="Proteomes" id="UP001500728">
    <property type="component" value="Unassembled WGS sequence"/>
</dbReference>
<keyword evidence="10" id="KW-0915">Sodium</keyword>
<evidence type="ECO:0000256" key="1">
    <source>
        <dbReference type="ARBA" id="ARBA00004651"/>
    </source>
</evidence>
<evidence type="ECO:0000256" key="4">
    <source>
        <dbReference type="ARBA" id="ARBA00022989"/>
    </source>
</evidence>
<keyword evidence="10" id="KW-0813">Transport</keyword>
<evidence type="ECO:0000256" key="8">
    <source>
        <dbReference type="ARBA" id="ARBA00035585"/>
    </source>
</evidence>
<keyword evidence="10" id="KW-0406">Ion transport</keyword>
<evidence type="ECO:0000256" key="10">
    <source>
        <dbReference type="HAMAP-Rule" id="MF_00454"/>
    </source>
</evidence>
<feature type="transmembrane region" description="Helical" evidence="10">
    <location>
        <begin position="90"/>
        <end position="112"/>
    </location>
</feature>
<comment type="catalytic activity">
    <reaction evidence="8">
        <text>fluoride(in) = fluoride(out)</text>
        <dbReference type="Rhea" id="RHEA:76159"/>
        <dbReference type="ChEBI" id="CHEBI:17051"/>
    </reaction>
    <physiologicalReaction direction="left-to-right" evidence="8">
        <dbReference type="Rhea" id="RHEA:76160"/>
    </physiologicalReaction>
</comment>
<comment type="caution">
    <text evidence="11">The sequence shown here is derived from an EMBL/GenBank/DDBJ whole genome shotgun (WGS) entry which is preliminary data.</text>
</comment>
<keyword evidence="3 10" id="KW-0812">Transmembrane</keyword>
<keyword evidence="6 10" id="KW-0407">Ion channel</keyword>
<organism evidence="11 12">
    <name type="scientific">Streptomyces labedae</name>
    <dbReference type="NCBI Taxonomy" id="285569"/>
    <lineage>
        <taxon>Bacteria</taxon>
        <taxon>Bacillati</taxon>
        <taxon>Actinomycetota</taxon>
        <taxon>Actinomycetes</taxon>
        <taxon>Kitasatosporales</taxon>
        <taxon>Streptomycetaceae</taxon>
        <taxon>Streptomyces</taxon>
    </lineage>
</organism>
<protein>
    <recommendedName>
        <fullName evidence="10">Fluoride-specific ion channel FluC</fullName>
    </recommendedName>
</protein>
<proteinExistence type="inferred from homology"/>